<comment type="caution">
    <text evidence="3">The sequence shown here is derived from an EMBL/GenBank/DDBJ whole genome shotgun (WGS) entry which is preliminary data.</text>
</comment>
<keyword evidence="2" id="KW-0472">Membrane</keyword>
<evidence type="ECO:0000313" key="3">
    <source>
        <dbReference type="EMBL" id="GMS97927.1"/>
    </source>
</evidence>
<dbReference type="EMBL" id="BTSX01000005">
    <property type="protein sequence ID" value="GMS97927.1"/>
    <property type="molecule type" value="Genomic_DNA"/>
</dbReference>
<feature type="compositionally biased region" description="Basic and acidic residues" evidence="1">
    <location>
        <begin position="165"/>
        <end position="195"/>
    </location>
</feature>
<dbReference type="AlphaFoldDB" id="A0AAV5TUM4"/>
<feature type="region of interest" description="Disordered" evidence="1">
    <location>
        <begin position="161"/>
        <end position="227"/>
    </location>
</feature>
<accession>A0AAV5TUM4</accession>
<keyword evidence="2" id="KW-0812">Transmembrane</keyword>
<reference evidence="3" key="1">
    <citation type="submission" date="2023-10" db="EMBL/GenBank/DDBJ databases">
        <title>Genome assembly of Pristionchus species.</title>
        <authorList>
            <person name="Yoshida K."/>
            <person name="Sommer R.J."/>
        </authorList>
    </citation>
    <scope>NUCLEOTIDE SEQUENCE</scope>
    <source>
        <strain evidence="3">RS0144</strain>
    </source>
</reference>
<feature type="region of interest" description="Disordered" evidence="1">
    <location>
        <begin position="100"/>
        <end position="144"/>
    </location>
</feature>
<organism evidence="3 4">
    <name type="scientific">Pristionchus entomophagus</name>
    <dbReference type="NCBI Taxonomy" id="358040"/>
    <lineage>
        <taxon>Eukaryota</taxon>
        <taxon>Metazoa</taxon>
        <taxon>Ecdysozoa</taxon>
        <taxon>Nematoda</taxon>
        <taxon>Chromadorea</taxon>
        <taxon>Rhabditida</taxon>
        <taxon>Rhabditina</taxon>
        <taxon>Diplogasteromorpha</taxon>
        <taxon>Diplogasteroidea</taxon>
        <taxon>Neodiplogasteridae</taxon>
        <taxon>Pristionchus</taxon>
    </lineage>
</organism>
<feature type="non-terminal residue" evidence="3">
    <location>
        <position position="1"/>
    </location>
</feature>
<proteinExistence type="predicted"/>
<evidence type="ECO:0000313" key="4">
    <source>
        <dbReference type="Proteomes" id="UP001432027"/>
    </source>
</evidence>
<keyword evidence="2" id="KW-1133">Transmembrane helix</keyword>
<dbReference type="Proteomes" id="UP001432027">
    <property type="component" value="Unassembled WGS sequence"/>
</dbReference>
<feature type="compositionally biased region" description="Low complexity" evidence="1">
    <location>
        <begin position="104"/>
        <end position="123"/>
    </location>
</feature>
<sequence length="227" mass="24699">VSSLFSSMESTTEAQHDFATEHLWQIVVFSFMGLPLLAGITIVILYSFTAVIYRTLLEGYECSIAGTFCFNLGVKLGCRKKNADVTSADCEATKKATVQIGNTKSSNSKSSSSNAAINNFDNPPAAPAPAPAPPLPPRKPLNINPEEEVPFEISAQDLEAAIEGGLERAQKDDESIDDVKTDWEKEMKQPKKGELPIESDVSGVTGDKRDDTRQTTRETTRDPTQSQ</sequence>
<feature type="compositionally biased region" description="Pro residues" evidence="1">
    <location>
        <begin position="124"/>
        <end position="139"/>
    </location>
</feature>
<keyword evidence="4" id="KW-1185">Reference proteome</keyword>
<evidence type="ECO:0000256" key="2">
    <source>
        <dbReference type="SAM" id="Phobius"/>
    </source>
</evidence>
<feature type="transmembrane region" description="Helical" evidence="2">
    <location>
        <begin position="23"/>
        <end position="48"/>
    </location>
</feature>
<protein>
    <submittedName>
        <fullName evidence="3">Uncharacterized protein</fullName>
    </submittedName>
</protein>
<evidence type="ECO:0000256" key="1">
    <source>
        <dbReference type="SAM" id="MobiDB-lite"/>
    </source>
</evidence>
<gene>
    <name evidence="3" type="ORF">PENTCL1PPCAC_20102</name>
</gene>
<feature type="compositionally biased region" description="Basic and acidic residues" evidence="1">
    <location>
        <begin position="206"/>
        <end position="221"/>
    </location>
</feature>
<name>A0AAV5TUM4_9BILA</name>